<protein>
    <submittedName>
        <fullName evidence="2">Uncharacterized protein</fullName>
    </submittedName>
</protein>
<comment type="caution">
    <text evidence="2">The sequence shown here is derived from an EMBL/GenBank/DDBJ whole genome shotgun (WGS) entry which is preliminary data.</text>
</comment>
<sequence length="104" mass="12189">MVKSYRYIEEKNRCSSLTIASRVNFCEIPALLKRTLSPADPTFSLTKAPYKINKIIKILAAYKSISFQDKYYLEKTKKTIADYAMSSFVIYEFFVHVFFTSLRF</sequence>
<organism evidence="2 3">
    <name type="scientific">Vespula squamosa</name>
    <name type="common">Southern yellow jacket</name>
    <name type="synonym">Wasp</name>
    <dbReference type="NCBI Taxonomy" id="30214"/>
    <lineage>
        <taxon>Eukaryota</taxon>
        <taxon>Metazoa</taxon>
        <taxon>Ecdysozoa</taxon>
        <taxon>Arthropoda</taxon>
        <taxon>Hexapoda</taxon>
        <taxon>Insecta</taxon>
        <taxon>Pterygota</taxon>
        <taxon>Neoptera</taxon>
        <taxon>Endopterygota</taxon>
        <taxon>Hymenoptera</taxon>
        <taxon>Apocrita</taxon>
        <taxon>Aculeata</taxon>
        <taxon>Vespoidea</taxon>
        <taxon>Vespidae</taxon>
        <taxon>Vespinae</taxon>
        <taxon>Vespula</taxon>
    </lineage>
</organism>
<dbReference type="Proteomes" id="UP001607302">
    <property type="component" value="Unassembled WGS sequence"/>
</dbReference>
<keyword evidence="3" id="KW-1185">Reference proteome</keyword>
<proteinExistence type="predicted"/>
<feature type="transmembrane region" description="Helical" evidence="1">
    <location>
        <begin position="80"/>
        <end position="99"/>
    </location>
</feature>
<gene>
    <name evidence="2" type="ORF">V1478_001143</name>
</gene>
<accession>A0ABD2C7I6</accession>
<evidence type="ECO:0000256" key="1">
    <source>
        <dbReference type="SAM" id="Phobius"/>
    </source>
</evidence>
<keyword evidence="1" id="KW-1133">Transmembrane helix</keyword>
<keyword evidence="1" id="KW-0812">Transmembrane</keyword>
<name>A0ABD2C7I6_VESSQ</name>
<evidence type="ECO:0000313" key="2">
    <source>
        <dbReference type="EMBL" id="KAL2741002.1"/>
    </source>
</evidence>
<keyword evidence="1" id="KW-0472">Membrane</keyword>
<evidence type="ECO:0000313" key="3">
    <source>
        <dbReference type="Proteomes" id="UP001607302"/>
    </source>
</evidence>
<dbReference type="EMBL" id="JAUDFV010000020">
    <property type="protein sequence ID" value="KAL2741002.1"/>
    <property type="molecule type" value="Genomic_DNA"/>
</dbReference>
<reference evidence="2 3" key="1">
    <citation type="journal article" date="2024" name="Ann. Entomol. Soc. Am.">
        <title>Genomic analyses of the southern and eastern yellowjacket wasps (Hymenoptera: Vespidae) reveal evolutionary signatures of social life.</title>
        <authorList>
            <person name="Catto M.A."/>
            <person name="Caine P.B."/>
            <person name="Orr S.E."/>
            <person name="Hunt B.G."/>
            <person name="Goodisman M.A.D."/>
        </authorList>
    </citation>
    <scope>NUCLEOTIDE SEQUENCE [LARGE SCALE GENOMIC DNA]</scope>
    <source>
        <strain evidence="2">233</strain>
        <tissue evidence="2">Head and thorax</tissue>
    </source>
</reference>
<dbReference type="AlphaFoldDB" id="A0ABD2C7I6"/>